<reference evidence="3" key="1">
    <citation type="submission" date="2021-01" db="EMBL/GenBank/DDBJ databases">
        <title>Whole genome shotgun sequence of Virgisporangium ochraceum NBRC 16418.</title>
        <authorList>
            <person name="Komaki H."/>
            <person name="Tamura T."/>
        </authorList>
    </citation>
    <scope>NUCLEOTIDE SEQUENCE</scope>
    <source>
        <strain evidence="3">NBRC 16418</strain>
    </source>
</reference>
<dbReference type="Pfam" id="PF08940">
    <property type="entry name" value="DUF1918"/>
    <property type="match status" value="1"/>
</dbReference>
<dbReference type="AlphaFoldDB" id="A0A8J3ZWQ4"/>
<dbReference type="InterPro" id="IPR015035">
    <property type="entry name" value="DUF1918"/>
</dbReference>
<proteinExistence type="predicted"/>
<gene>
    <name evidence="3" type="ORF">Voc01_064390</name>
</gene>
<dbReference type="RefSeq" id="WP_203931385.1">
    <property type="nucleotide sequence ID" value="NZ_BOPH01000088.1"/>
</dbReference>
<dbReference type="Proteomes" id="UP000635606">
    <property type="component" value="Unassembled WGS sequence"/>
</dbReference>
<sequence>MRAKVGDALVLEGQHVGDGQRIGTIIEIGHADGTPPYRVRWPDGHETYVSPGPDARIRPATGPDPR</sequence>
<dbReference type="Gene3D" id="2.30.30.440">
    <property type="entry name" value="Domain of unknown function DUF1918"/>
    <property type="match status" value="1"/>
</dbReference>
<evidence type="ECO:0000313" key="3">
    <source>
        <dbReference type="EMBL" id="GIJ71522.1"/>
    </source>
</evidence>
<organism evidence="3 4">
    <name type="scientific">Virgisporangium ochraceum</name>
    <dbReference type="NCBI Taxonomy" id="65505"/>
    <lineage>
        <taxon>Bacteria</taxon>
        <taxon>Bacillati</taxon>
        <taxon>Actinomycetota</taxon>
        <taxon>Actinomycetes</taxon>
        <taxon>Micromonosporales</taxon>
        <taxon>Micromonosporaceae</taxon>
        <taxon>Virgisporangium</taxon>
    </lineage>
</organism>
<evidence type="ECO:0000313" key="4">
    <source>
        <dbReference type="Proteomes" id="UP000635606"/>
    </source>
</evidence>
<comment type="caution">
    <text evidence="3">The sequence shown here is derived from an EMBL/GenBank/DDBJ whole genome shotgun (WGS) entry which is preliminary data.</text>
</comment>
<evidence type="ECO:0000256" key="1">
    <source>
        <dbReference type="SAM" id="MobiDB-lite"/>
    </source>
</evidence>
<keyword evidence="4" id="KW-1185">Reference proteome</keyword>
<feature type="region of interest" description="Disordered" evidence="1">
    <location>
        <begin position="43"/>
        <end position="66"/>
    </location>
</feature>
<evidence type="ECO:0000259" key="2">
    <source>
        <dbReference type="Pfam" id="PF08940"/>
    </source>
</evidence>
<dbReference type="EMBL" id="BOPH01000088">
    <property type="protein sequence ID" value="GIJ71522.1"/>
    <property type="molecule type" value="Genomic_DNA"/>
</dbReference>
<feature type="domain" description="DUF1918" evidence="2">
    <location>
        <begin position="1"/>
        <end position="57"/>
    </location>
</feature>
<dbReference type="SUPFAM" id="SSF50118">
    <property type="entry name" value="Cell growth inhibitor/plasmid maintenance toxic component"/>
    <property type="match status" value="1"/>
</dbReference>
<name>A0A8J3ZWQ4_9ACTN</name>
<accession>A0A8J3ZWQ4</accession>
<protein>
    <recommendedName>
        <fullName evidence="2">DUF1918 domain-containing protein</fullName>
    </recommendedName>
</protein>